<comment type="caution">
    <text evidence="1">The sequence shown here is derived from an EMBL/GenBank/DDBJ whole genome shotgun (WGS) entry which is preliminary data.</text>
</comment>
<evidence type="ECO:0000313" key="1">
    <source>
        <dbReference type="EMBL" id="KAH7907462.1"/>
    </source>
</evidence>
<name>A0ACB8A3F9_9AGAM</name>
<dbReference type="EMBL" id="MU267902">
    <property type="protein sequence ID" value="KAH7907462.1"/>
    <property type="molecule type" value="Genomic_DNA"/>
</dbReference>
<dbReference type="Proteomes" id="UP000790377">
    <property type="component" value="Unassembled WGS sequence"/>
</dbReference>
<proteinExistence type="predicted"/>
<gene>
    <name evidence="1" type="ORF">BJ138DRAFT_1213676</name>
</gene>
<organism evidence="1 2">
    <name type="scientific">Hygrophoropsis aurantiaca</name>
    <dbReference type="NCBI Taxonomy" id="72124"/>
    <lineage>
        <taxon>Eukaryota</taxon>
        <taxon>Fungi</taxon>
        <taxon>Dikarya</taxon>
        <taxon>Basidiomycota</taxon>
        <taxon>Agaricomycotina</taxon>
        <taxon>Agaricomycetes</taxon>
        <taxon>Agaricomycetidae</taxon>
        <taxon>Boletales</taxon>
        <taxon>Coniophorineae</taxon>
        <taxon>Hygrophoropsidaceae</taxon>
        <taxon>Hygrophoropsis</taxon>
    </lineage>
</organism>
<keyword evidence="2" id="KW-1185">Reference proteome</keyword>
<sequence length="113" mass="12594">MFDVHTANVCDITGHTISKCRPHPDTVKRIITDAVKVRLEFLTDALPVGLIGICVNTSNSSPTDYDNWMTITEILDNIAVVMVTHCNRARPLRPPLQWVLQPPLQPPLQRGAL</sequence>
<evidence type="ECO:0000313" key="2">
    <source>
        <dbReference type="Proteomes" id="UP000790377"/>
    </source>
</evidence>
<accession>A0ACB8A3F9</accession>
<protein>
    <submittedName>
        <fullName evidence="1">Uncharacterized protein</fullName>
    </submittedName>
</protein>
<reference evidence="1" key="1">
    <citation type="journal article" date="2021" name="New Phytol.">
        <title>Evolutionary innovations through gain and loss of genes in the ectomycorrhizal Boletales.</title>
        <authorList>
            <person name="Wu G."/>
            <person name="Miyauchi S."/>
            <person name="Morin E."/>
            <person name="Kuo A."/>
            <person name="Drula E."/>
            <person name="Varga T."/>
            <person name="Kohler A."/>
            <person name="Feng B."/>
            <person name="Cao Y."/>
            <person name="Lipzen A."/>
            <person name="Daum C."/>
            <person name="Hundley H."/>
            <person name="Pangilinan J."/>
            <person name="Johnson J."/>
            <person name="Barry K."/>
            <person name="LaButti K."/>
            <person name="Ng V."/>
            <person name="Ahrendt S."/>
            <person name="Min B."/>
            <person name="Choi I.G."/>
            <person name="Park H."/>
            <person name="Plett J.M."/>
            <person name="Magnuson J."/>
            <person name="Spatafora J.W."/>
            <person name="Nagy L.G."/>
            <person name="Henrissat B."/>
            <person name="Grigoriev I.V."/>
            <person name="Yang Z.L."/>
            <person name="Xu J."/>
            <person name="Martin F.M."/>
        </authorList>
    </citation>
    <scope>NUCLEOTIDE SEQUENCE</scope>
    <source>
        <strain evidence="1">ATCC 28755</strain>
    </source>
</reference>